<evidence type="ECO:0000313" key="2">
    <source>
        <dbReference type="Proteomes" id="UP000033115"/>
    </source>
</evidence>
<organism evidence="1 2">
    <name type="scientific">Clostridium scatologenes</name>
    <dbReference type="NCBI Taxonomy" id="1548"/>
    <lineage>
        <taxon>Bacteria</taxon>
        <taxon>Bacillati</taxon>
        <taxon>Bacillota</taxon>
        <taxon>Clostridia</taxon>
        <taxon>Eubacteriales</taxon>
        <taxon>Clostridiaceae</taxon>
        <taxon>Clostridium</taxon>
    </lineage>
</organism>
<dbReference type="HOGENOM" id="CLU_1275847_0_0_9"/>
<proteinExistence type="predicted"/>
<protein>
    <submittedName>
        <fullName evidence="1">Uncharacterized protein</fullName>
    </submittedName>
</protein>
<sequence length="235" mass="27662">MKYIIDNDRIDKLYITEAWGSIADEYMYWTDVIPKDWGIKEHDTYKCFSINGSGWNTDTGLFHLEAKTWIWFLKFTVLEDGFYVGWTWSYGKYININTTYNVGDEVIIPMAKIVEFGKKGSINSSSVKIEAYYLLPFVEWWPEGIKNYANSENQLNSLKDRYLKSKMSPTSKRTFFNNGYPKFVMDDTIASLFDNAKDLKNMKLIHEEGIGGQQLEQLIYIYNYPYIPLYFENIK</sequence>
<dbReference type="KEGG" id="csq:CSCA_4093"/>
<evidence type="ECO:0000313" key="1">
    <source>
        <dbReference type="EMBL" id="AKA71218.1"/>
    </source>
</evidence>
<reference evidence="1 2" key="1">
    <citation type="journal article" date="2015" name="J. Biotechnol.">
        <title>Complete genome sequence of a malodorant-producing acetogen, Clostridium scatologenes ATCC 25775(T).</title>
        <authorList>
            <person name="Zhu Z."/>
            <person name="Guo T."/>
            <person name="Zheng H."/>
            <person name="Song T."/>
            <person name="Ouyang P."/>
            <person name="Xie J."/>
        </authorList>
    </citation>
    <scope>NUCLEOTIDE SEQUENCE [LARGE SCALE GENOMIC DNA]</scope>
    <source>
        <strain evidence="1 2">ATCC 25775</strain>
    </source>
</reference>
<accession>A0A0E3K3F9</accession>
<dbReference type="EMBL" id="CP009933">
    <property type="protein sequence ID" value="AKA71218.1"/>
    <property type="molecule type" value="Genomic_DNA"/>
</dbReference>
<name>A0A0E3K3F9_CLOSL</name>
<keyword evidence="2" id="KW-1185">Reference proteome</keyword>
<gene>
    <name evidence="1" type="ORF">CSCA_4093</name>
</gene>
<dbReference type="STRING" id="1548.CSCA_4093"/>
<dbReference type="RefSeq" id="WP_029162326.1">
    <property type="nucleotide sequence ID" value="NZ_CP009933.1"/>
</dbReference>
<dbReference type="Proteomes" id="UP000033115">
    <property type="component" value="Chromosome"/>
</dbReference>
<dbReference type="AlphaFoldDB" id="A0A0E3K3F9"/>